<evidence type="ECO:0000313" key="2">
    <source>
        <dbReference type="EMBL" id="KAK6622472.1"/>
    </source>
</evidence>
<feature type="region of interest" description="Disordered" evidence="1">
    <location>
        <begin position="116"/>
        <end position="135"/>
    </location>
</feature>
<evidence type="ECO:0000313" key="3">
    <source>
        <dbReference type="Proteomes" id="UP001359485"/>
    </source>
</evidence>
<feature type="compositionally biased region" description="Basic and acidic residues" evidence="1">
    <location>
        <begin position="90"/>
        <end position="99"/>
    </location>
</feature>
<proteinExistence type="predicted"/>
<reference evidence="2 3" key="1">
    <citation type="submission" date="2023-09" db="EMBL/GenBank/DDBJ databases">
        <title>Genomes of two closely related lineages of the louse Polyplax serrata with different host specificities.</title>
        <authorList>
            <person name="Martinu J."/>
            <person name="Tarabai H."/>
            <person name="Stefka J."/>
            <person name="Hypsa V."/>
        </authorList>
    </citation>
    <scope>NUCLEOTIDE SEQUENCE [LARGE SCALE GENOMIC DNA]</scope>
    <source>
        <strain evidence="2">98ZLc_SE</strain>
    </source>
</reference>
<organism evidence="2 3">
    <name type="scientific">Polyplax serrata</name>
    <name type="common">Common mouse louse</name>
    <dbReference type="NCBI Taxonomy" id="468196"/>
    <lineage>
        <taxon>Eukaryota</taxon>
        <taxon>Metazoa</taxon>
        <taxon>Ecdysozoa</taxon>
        <taxon>Arthropoda</taxon>
        <taxon>Hexapoda</taxon>
        <taxon>Insecta</taxon>
        <taxon>Pterygota</taxon>
        <taxon>Neoptera</taxon>
        <taxon>Paraneoptera</taxon>
        <taxon>Psocodea</taxon>
        <taxon>Troctomorpha</taxon>
        <taxon>Phthiraptera</taxon>
        <taxon>Anoplura</taxon>
        <taxon>Polyplacidae</taxon>
        <taxon>Polyplax</taxon>
    </lineage>
</organism>
<sequence>MTGEWRMTEIHGYLEMSKGGGQYFIFHKRDYEKPKDAESDKVRKDERQRANCKRQFEFRVAQLAQRLQNKREGKTKLQKVPQGKKKERIKRGGNERDGSERVISCVVKEPWRQQIKAQSKERDISQSGRKGLHTDGQISPGVIFSDVNLLYLSVSGTLELVSCWN</sequence>
<comment type="caution">
    <text evidence="2">The sequence shown here is derived from an EMBL/GenBank/DDBJ whole genome shotgun (WGS) entry which is preliminary data.</text>
</comment>
<evidence type="ECO:0000256" key="1">
    <source>
        <dbReference type="SAM" id="MobiDB-lite"/>
    </source>
</evidence>
<dbReference type="EMBL" id="JAWJWF010000047">
    <property type="protein sequence ID" value="KAK6622472.1"/>
    <property type="molecule type" value="Genomic_DNA"/>
</dbReference>
<protein>
    <submittedName>
        <fullName evidence="2">Uncharacterized protein</fullName>
    </submittedName>
</protein>
<name>A0ABR1AMF1_POLSC</name>
<dbReference type="Proteomes" id="UP001359485">
    <property type="component" value="Unassembled WGS sequence"/>
</dbReference>
<accession>A0ABR1AMF1</accession>
<gene>
    <name evidence="2" type="ORF">RUM44_002283</name>
</gene>
<keyword evidence="3" id="KW-1185">Reference proteome</keyword>
<feature type="region of interest" description="Disordered" evidence="1">
    <location>
        <begin position="69"/>
        <end position="99"/>
    </location>
</feature>